<name>A0A2A7N0T0_MYCAG</name>
<protein>
    <submittedName>
        <fullName evidence="5">LLM class flavin-dependent oxidoreductase</fullName>
    </submittedName>
</protein>
<evidence type="ECO:0000313" key="4">
    <source>
        <dbReference type="EMBL" id="GFG55644.1"/>
    </source>
</evidence>
<evidence type="ECO:0000313" key="7">
    <source>
        <dbReference type="Proteomes" id="UP000465302"/>
    </source>
</evidence>
<proteinExistence type="predicted"/>
<dbReference type="GO" id="GO:0005829">
    <property type="term" value="C:cytosol"/>
    <property type="evidence" value="ECO:0007669"/>
    <property type="project" value="TreeGrafter"/>
</dbReference>
<gene>
    <name evidence="5" type="ORF">CQY20_15585</name>
    <name evidence="4" type="ORF">MAGR_70850</name>
</gene>
<comment type="caution">
    <text evidence="5">The sequence shown here is derived from an EMBL/GenBank/DDBJ whole genome shotgun (WGS) entry which is preliminary data.</text>
</comment>
<dbReference type="InterPro" id="IPR036661">
    <property type="entry name" value="Luciferase-like_sf"/>
</dbReference>
<keyword evidence="1" id="KW-0560">Oxidoreductase</keyword>
<dbReference type="Proteomes" id="UP000465302">
    <property type="component" value="Unassembled WGS sequence"/>
</dbReference>
<dbReference type="SUPFAM" id="SSF51679">
    <property type="entry name" value="Bacterial luciferase-like"/>
    <property type="match status" value="1"/>
</dbReference>
<reference evidence="4" key="3">
    <citation type="submission" date="2020-02" db="EMBL/GenBank/DDBJ databases">
        <authorList>
            <person name="Matsumoto Y."/>
            <person name="Motooka D."/>
            <person name="Nakamura S."/>
        </authorList>
    </citation>
    <scope>NUCLEOTIDE SEQUENCE</scope>
    <source>
        <strain evidence="4">JCM 6377</strain>
    </source>
</reference>
<dbReference type="RefSeq" id="WP_097940984.1">
    <property type="nucleotide sequence ID" value="NZ_BLKS01000004.1"/>
</dbReference>
<dbReference type="OrthoDB" id="3209103at2"/>
<sequence length="332" mass="35590">MFTIRFDMRAPSFGAPTSELYAAAIDMCAWAESRGAIVAVLSEHHGTEDGHLPSPLMLASAIAARTQRLPIMLAAVVLPFCDPVRLAEDMSVLDIISNGRVSYAFGIGHRREEYEHFGVDMRRRGRLAEEKLTLLRRLLAGEPVCHDGRRIQVTPACTTPGGPFIMLAGGSAAAVERAARHGLGIVLQTNSGGLKERYERECRAAGHQPGFVQLPDECAPTAVFVAGNADGDVDKAWRELGPHLLHDAVTAASYRHGDMDVASISRATDVAGLRAPDSPCRVFTVEQAADYMRSGKALPLAPLCGGLAPEVAWPYLERAVEAAARAGSAKEE</sequence>
<dbReference type="PANTHER" id="PTHR30137">
    <property type="entry name" value="LUCIFERASE-LIKE MONOOXYGENASE"/>
    <property type="match status" value="1"/>
</dbReference>
<keyword evidence="2" id="KW-0503">Monooxygenase</keyword>
<dbReference type="GO" id="GO:0016705">
    <property type="term" value="F:oxidoreductase activity, acting on paired donors, with incorporation or reduction of molecular oxygen"/>
    <property type="evidence" value="ECO:0007669"/>
    <property type="project" value="InterPro"/>
</dbReference>
<dbReference type="PANTHER" id="PTHR30137:SF8">
    <property type="entry name" value="BLR5498 PROTEIN"/>
    <property type="match status" value="1"/>
</dbReference>
<evidence type="ECO:0000313" key="5">
    <source>
        <dbReference type="EMBL" id="PEG37642.1"/>
    </source>
</evidence>
<reference evidence="5 6" key="1">
    <citation type="submission" date="2017-10" db="EMBL/GenBank/DDBJ databases">
        <title>The new phylogeny of genus Mycobacterium.</title>
        <authorList>
            <person name="Tortoli E."/>
            <person name="Trovato A."/>
            <person name="Cirillo D.M."/>
        </authorList>
    </citation>
    <scope>NUCLEOTIDE SEQUENCE [LARGE SCALE GENOMIC DNA]</scope>
    <source>
        <strain evidence="5 6">CCUG37673</strain>
    </source>
</reference>
<feature type="domain" description="Luciferase-like" evidence="3">
    <location>
        <begin position="20"/>
        <end position="275"/>
    </location>
</feature>
<dbReference type="Pfam" id="PF00296">
    <property type="entry name" value="Bac_luciferase"/>
    <property type="match status" value="1"/>
</dbReference>
<dbReference type="Gene3D" id="3.20.20.30">
    <property type="entry name" value="Luciferase-like domain"/>
    <property type="match status" value="1"/>
</dbReference>
<dbReference type="InterPro" id="IPR011251">
    <property type="entry name" value="Luciferase-like_dom"/>
</dbReference>
<dbReference type="InterPro" id="IPR050766">
    <property type="entry name" value="Bact_Lucif_Oxidored"/>
</dbReference>
<evidence type="ECO:0000256" key="1">
    <source>
        <dbReference type="ARBA" id="ARBA00023002"/>
    </source>
</evidence>
<dbReference type="Proteomes" id="UP000220914">
    <property type="component" value="Unassembled WGS sequence"/>
</dbReference>
<evidence type="ECO:0000313" key="6">
    <source>
        <dbReference type="Proteomes" id="UP000220914"/>
    </source>
</evidence>
<organism evidence="5 6">
    <name type="scientific">Mycolicibacterium agri</name>
    <name type="common">Mycobacterium agri</name>
    <dbReference type="NCBI Taxonomy" id="36811"/>
    <lineage>
        <taxon>Bacteria</taxon>
        <taxon>Bacillati</taxon>
        <taxon>Actinomycetota</taxon>
        <taxon>Actinomycetes</taxon>
        <taxon>Mycobacteriales</taxon>
        <taxon>Mycobacteriaceae</taxon>
        <taxon>Mycolicibacterium</taxon>
    </lineage>
</organism>
<evidence type="ECO:0000256" key="2">
    <source>
        <dbReference type="ARBA" id="ARBA00023033"/>
    </source>
</evidence>
<dbReference type="GO" id="GO:0004497">
    <property type="term" value="F:monooxygenase activity"/>
    <property type="evidence" value="ECO:0007669"/>
    <property type="project" value="UniProtKB-KW"/>
</dbReference>
<keyword evidence="6" id="KW-1185">Reference proteome</keyword>
<accession>A0A2A7N0T0</accession>
<dbReference type="EMBL" id="BLKS01000004">
    <property type="protein sequence ID" value="GFG55644.1"/>
    <property type="molecule type" value="Genomic_DNA"/>
</dbReference>
<reference evidence="4 7" key="2">
    <citation type="journal article" date="2019" name="Emerg. Microbes Infect.">
        <title>Comprehensive subspecies identification of 175 nontuberculous mycobacteria species based on 7547 genomic profiles.</title>
        <authorList>
            <person name="Matsumoto Y."/>
            <person name="Kinjo T."/>
            <person name="Motooka D."/>
            <person name="Nabeya D."/>
            <person name="Jung N."/>
            <person name="Uechi K."/>
            <person name="Horii T."/>
            <person name="Iida T."/>
            <person name="Fujita J."/>
            <person name="Nakamura S."/>
        </authorList>
    </citation>
    <scope>NUCLEOTIDE SEQUENCE [LARGE SCALE GENOMIC DNA]</scope>
    <source>
        <strain evidence="4 7">JCM 6377</strain>
    </source>
</reference>
<evidence type="ECO:0000259" key="3">
    <source>
        <dbReference type="Pfam" id="PF00296"/>
    </source>
</evidence>
<dbReference type="EMBL" id="PDCP01000025">
    <property type="protein sequence ID" value="PEG37642.1"/>
    <property type="molecule type" value="Genomic_DNA"/>
</dbReference>
<dbReference type="AlphaFoldDB" id="A0A2A7N0T0"/>